<feature type="chain" id="PRO_5001754975" evidence="2">
    <location>
        <begin position="25"/>
        <end position="99"/>
    </location>
</feature>
<name>A0A081BCP9_9HYPH</name>
<feature type="compositionally biased region" description="Gly residues" evidence="1">
    <location>
        <begin position="75"/>
        <end position="88"/>
    </location>
</feature>
<proteinExistence type="predicted"/>
<feature type="region of interest" description="Disordered" evidence="1">
    <location>
        <begin position="22"/>
        <end position="52"/>
    </location>
</feature>
<protein>
    <submittedName>
        <fullName evidence="3">Uncharacterized protein</fullName>
    </submittedName>
</protein>
<reference evidence="3 4" key="1">
    <citation type="submission" date="2014-07" db="EMBL/GenBank/DDBJ databases">
        <title>Tepidicaulis marinum gen. nov., sp. nov., a novel marine bacterium denitrifying nitrate to nitrous oxide strictly under microaerobic conditions.</title>
        <authorList>
            <person name="Takeuchi M."/>
            <person name="Yamagishi T."/>
            <person name="Kamagata Y."/>
            <person name="Oshima K."/>
            <person name="Hattori M."/>
            <person name="Katayama T."/>
            <person name="Hanada S."/>
            <person name="Tamaki H."/>
            <person name="Marumo K."/>
            <person name="Maeda H."/>
            <person name="Nedachi M."/>
            <person name="Iwasaki W."/>
            <person name="Suwa Y."/>
            <person name="Sakata S."/>
        </authorList>
    </citation>
    <scope>NUCLEOTIDE SEQUENCE [LARGE SCALE GENOMIC DNA]</scope>
    <source>
        <strain evidence="3 4">MA2</strain>
    </source>
</reference>
<keyword evidence="2" id="KW-0732">Signal</keyword>
<comment type="caution">
    <text evidence="3">The sequence shown here is derived from an EMBL/GenBank/DDBJ whole genome shotgun (WGS) entry which is preliminary data.</text>
</comment>
<dbReference type="STRING" id="1333998.M2A_2316"/>
<dbReference type="Proteomes" id="UP000028702">
    <property type="component" value="Unassembled WGS sequence"/>
</dbReference>
<evidence type="ECO:0000313" key="3">
    <source>
        <dbReference type="EMBL" id="GAK45817.1"/>
    </source>
</evidence>
<feature type="region of interest" description="Disordered" evidence="1">
    <location>
        <begin position="75"/>
        <end position="99"/>
    </location>
</feature>
<accession>A0A081BCP9</accession>
<keyword evidence="4" id="KW-1185">Reference proteome</keyword>
<evidence type="ECO:0000256" key="2">
    <source>
        <dbReference type="SAM" id="SignalP"/>
    </source>
</evidence>
<evidence type="ECO:0000313" key="4">
    <source>
        <dbReference type="Proteomes" id="UP000028702"/>
    </source>
</evidence>
<dbReference type="AlphaFoldDB" id="A0A081BCP9"/>
<organism evidence="3 4">
    <name type="scientific">Tepidicaulis marinus</name>
    <dbReference type="NCBI Taxonomy" id="1333998"/>
    <lineage>
        <taxon>Bacteria</taxon>
        <taxon>Pseudomonadati</taxon>
        <taxon>Pseudomonadota</taxon>
        <taxon>Alphaproteobacteria</taxon>
        <taxon>Hyphomicrobiales</taxon>
        <taxon>Parvibaculaceae</taxon>
        <taxon>Tepidicaulis</taxon>
    </lineage>
</organism>
<dbReference type="RefSeq" id="WP_045447549.1">
    <property type="nucleotide sequence ID" value="NZ_BBIO01000012.1"/>
</dbReference>
<dbReference type="EMBL" id="BBIO01000012">
    <property type="protein sequence ID" value="GAK45817.1"/>
    <property type="molecule type" value="Genomic_DNA"/>
</dbReference>
<feature type="signal peptide" evidence="2">
    <location>
        <begin position="1"/>
        <end position="24"/>
    </location>
</feature>
<evidence type="ECO:0000256" key="1">
    <source>
        <dbReference type="SAM" id="MobiDB-lite"/>
    </source>
</evidence>
<sequence>MLKKSASLFALGLFAAAAAQPALAESSRRHGQETVPVGGMMMHDGADKMAAPAGDAMDKMSADIDLNNYGKSGTQGGRMIEGGNGGFGASKPASNYEKS</sequence>
<gene>
    <name evidence="3" type="ORF">M2A_2316</name>
</gene>